<dbReference type="HOGENOM" id="CLU_2794202_0_0_1"/>
<keyword evidence="2" id="KW-1185">Reference proteome</keyword>
<evidence type="ECO:0000313" key="1">
    <source>
        <dbReference type="EMBL" id="KIM49908.1"/>
    </source>
</evidence>
<gene>
    <name evidence="1" type="ORF">M413DRAFT_118800</name>
</gene>
<dbReference type="Proteomes" id="UP000053424">
    <property type="component" value="Unassembled WGS sequence"/>
</dbReference>
<organism evidence="1 2">
    <name type="scientific">Hebeloma cylindrosporum</name>
    <dbReference type="NCBI Taxonomy" id="76867"/>
    <lineage>
        <taxon>Eukaryota</taxon>
        <taxon>Fungi</taxon>
        <taxon>Dikarya</taxon>
        <taxon>Basidiomycota</taxon>
        <taxon>Agaricomycotina</taxon>
        <taxon>Agaricomycetes</taxon>
        <taxon>Agaricomycetidae</taxon>
        <taxon>Agaricales</taxon>
        <taxon>Agaricineae</taxon>
        <taxon>Hymenogastraceae</taxon>
        <taxon>Hebeloma</taxon>
    </lineage>
</organism>
<dbReference type="EMBL" id="KN831768">
    <property type="protein sequence ID" value="KIM49908.1"/>
    <property type="molecule type" value="Genomic_DNA"/>
</dbReference>
<evidence type="ECO:0000313" key="2">
    <source>
        <dbReference type="Proteomes" id="UP000053424"/>
    </source>
</evidence>
<reference evidence="1 2" key="1">
    <citation type="submission" date="2014-04" db="EMBL/GenBank/DDBJ databases">
        <authorList>
            <consortium name="DOE Joint Genome Institute"/>
            <person name="Kuo A."/>
            <person name="Gay G."/>
            <person name="Dore J."/>
            <person name="Kohler A."/>
            <person name="Nagy L.G."/>
            <person name="Floudas D."/>
            <person name="Copeland A."/>
            <person name="Barry K.W."/>
            <person name="Cichocki N."/>
            <person name="Veneault-Fourrey C."/>
            <person name="LaButti K."/>
            <person name="Lindquist E.A."/>
            <person name="Lipzen A."/>
            <person name="Lundell T."/>
            <person name="Morin E."/>
            <person name="Murat C."/>
            <person name="Sun H."/>
            <person name="Tunlid A."/>
            <person name="Henrissat B."/>
            <person name="Grigoriev I.V."/>
            <person name="Hibbett D.S."/>
            <person name="Martin F."/>
            <person name="Nordberg H.P."/>
            <person name="Cantor M.N."/>
            <person name="Hua S.X."/>
        </authorList>
    </citation>
    <scope>NUCLEOTIDE SEQUENCE [LARGE SCALE GENOMIC DNA]</scope>
    <source>
        <strain evidence="2">h7</strain>
    </source>
</reference>
<proteinExistence type="predicted"/>
<sequence>MEGKGRLVARQNAARYCIYKEMWAKSVEKKKCGEEMIEKREGGGFSSQWIYTKHRSRRHKAQQRKMGG</sequence>
<protein>
    <submittedName>
        <fullName evidence="1">Uncharacterized protein</fullName>
    </submittedName>
</protein>
<dbReference type="AlphaFoldDB" id="A0A0C2YJF8"/>
<accession>A0A0C2YJF8</accession>
<reference evidence="2" key="2">
    <citation type="submission" date="2015-01" db="EMBL/GenBank/DDBJ databases">
        <title>Evolutionary Origins and Diversification of the Mycorrhizal Mutualists.</title>
        <authorList>
            <consortium name="DOE Joint Genome Institute"/>
            <consortium name="Mycorrhizal Genomics Consortium"/>
            <person name="Kohler A."/>
            <person name="Kuo A."/>
            <person name="Nagy L.G."/>
            <person name="Floudas D."/>
            <person name="Copeland A."/>
            <person name="Barry K.W."/>
            <person name="Cichocki N."/>
            <person name="Veneault-Fourrey C."/>
            <person name="LaButti K."/>
            <person name="Lindquist E.A."/>
            <person name="Lipzen A."/>
            <person name="Lundell T."/>
            <person name="Morin E."/>
            <person name="Murat C."/>
            <person name="Riley R."/>
            <person name="Ohm R."/>
            <person name="Sun H."/>
            <person name="Tunlid A."/>
            <person name="Henrissat B."/>
            <person name="Grigoriev I.V."/>
            <person name="Hibbett D.S."/>
            <person name="Martin F."/>
        </authorList>
    </citation>
    <scope>NUCLEOTIDE SEQUENCE [LARGE SCALE GENOMIC DNA]</scope>
    <source>
        <strain evidence="2">h7</strain>
    </source>
</reference>
<name>A0A0C2YJF8_HEBCY</name>